<organism evidence="8 9">
    <name type="scientific">Silurus meridionalis</name>
    <name type="common">Southern catfish</name>
    <name type="synonym">Silurus soldatovi meridionalis</name>
    <dbReference type="NCBI Taxonomy" id="175797"/>
    <lineage>
        <taxon>Eukaryota</taxon>
        <taxon>Metazoa</taxon>
        <taxon>Chordata</taxon>
        <taxon>Craniata</taxon>
        <taxon>Vertebrata</taxon>
        <taxon>Euteleostomi</taxon>
        <taxon>Actinopterygii</taxon>
        <taxon>Neopterygii</taxon>
        <taxon>Teleostei</taxon>
        <taxon>Ostariophysi</taxon>
        <taxon>Siluriformes</taxon>
        <taxon>Siluridae</taxon>
        <taxon>Silurus</taxon>
    </lineage>
</organism>
<feature type="region of interest" description="Disordered" evidence="6">
    <location>
        <begin position="475"/>
        <end position="611"/>
    </location>
</feature>
<feature type="compositionally biased region" description="Polar residues" evidence="6">
    <location>
        <begin position="488"/>
        <end position="517"/>
    </location>
</feature>
<feature type="compositionally biased region" description="Low complexity" evidence="6">
    <location>
        <begin position="475"/>
        <end position="487"/>
    </location>
</feature>
<sequence>MSAEVESGMPPAEQAPVKTPSKKEKKKALATSEKTDEFLLARFKGDGVRYKAKLIGVDDVPEARGDKMSQDSMMKLKGKAATARSQGKHKQRVWVNISLSGITITEEKSGAILMEHAVNKISFIARDVTDNRAFGYVCGAEGQHQFFAIKTAQQAEPLVIDLKDLFQLIFNMRKKEAEGSKKEETSKMVENGSDASLGNRKGVEQLDLFGDMSTPPDMNSPSEPEDILLLDLSTEIDSNQNCVKGNPFINSSSTLRAQSSLSPENPFSSQLNFFPTPNHDPFRDDPFSKSNNQTANHNSNSQSFFNGDPKNGDSDYLGQQFDQISTRTMVQTLSNGQWPLDGRPAETTAWTQNTIPEREQNGHSGKVTPDLFLEKAQNGVKHENGSKPEAAVNQAKDSIIISPPPLNTKAGRGRRSVKSPTNENVAVDPFTSPTQSESSSPPRPDCTPLSSVDFFSKSSNGASDTLAGLGGLSLGHSSSSSNPGTATWNESLSPMFPATTNVPNTFTQPSPYSNTPVPNWPGNHGVFGTTSTQQLPSWGPNNTPVSNGAWSQHSTLGNPFQSNIFPPTSSMMSGGQQSSSPPPLIPPRSGPVKEPPKLDTDAFVDLDPLGEKEKRDIKEMFKDFQMAKPPNALAKNEPLKVGGQNLFDSPFGSGGFGAPATIQSAPAIKAVGSDPFRAPFGNPFA</sequence>
<dbReference type="PANTHER" id="PTHR47695:SF5">
    <property type="entry name" value="DISABLED HOMOLOG 2"/>
    <property type="match status" value="1"/>
</dbReference>
<dbReference type="GO" id="GO:0030154">
    <property type="term" value="P:cell differentiation"/>
    <property type="evidence" value="ECO:0007669"/>
    <property type="project" value="UniProtKB-KW"/>
</dbReference>
<feature type="region of interest" description="Disordered" evidence="6">
    <location>
        <begin position="1"/>
        <end position="32"/>
    </location>
</feature>
<evidence type="ECO:0000256" key="5">
    <source>
        <dbReference type="ARBA" id="ARBA00022782"/>
    </source>
</evidence>
<dbReference type="OrthoDB" id="10069833at2759"/>
<reference evidence="8" key="1">
    <citation type="submission" date="2020-08" db="EMBL/GenBank/DDBJ databases">
        <title>Chromosome-level assembly of Southern catfish (Silurus meridionalis) provides insights into visual adaptation to the nocturnal and benthic lifestyles.</title>
        <authorList>
            <person name="Zhang Y."/>
            <person name="Wang D."/>
            <person name="Peng Z."/>
        </authorList>
    </citation>
    <scope>NUCLEOTIDE SEQUENCE</scope>
    <source>
        <strain evidence="8">SWU-2019-XX</strain>
        <tissue evidence="8">Muscle</tissue>
    </source>
</reference>
<feature type="compositionally biased region" description="Polar residues" evidence="6">
    <location>
        <begin position="263"/>
        <end position="275"/>
    </location>
</feature>
<dbReference type="GO" id="GO:0006898">
    <property type="term" value="P:receptor-mediated endocytosis"/>
    <property type="evidence" value="ECO:0007669"/>
    <property type="project" value="TreeGrafter"/>
</dbReference>
<protein>
    <recommendedName>
        <fullName evidence="7">PID domain-containing protein</fullName>
    </recommendedName>
</protein>
<dbReference type="GO" id="GO:0010718">
    <property type="term" value="P:positive regulation of epithelial to mesenchymal transition"/>
    <property type="evidence" value="ECO:0007669"/>
    <property type="project" value="TreeGrafter"/>
</dbReference>
<evidence type="ECO:0000256" key="1">
    <source>
        <dbReference type="ARBA" id="ARBA00004496"/>
    </source>
</evidence>
<dbReference type="InterPro" id="IPR011993">
    <property type="entry name" value="PH-like_dom_sf"/>
</dbReference>
<evidence type="ECO:0000256" key="2">
    <source>
        <dbReference type="ARBA" id="ARBA00022473"/>
    </source>
</evidence>
<feature type="region of interest" description="Disordered" evidence="6">
    <location>
        <begin position="379"/>
        <end position="452"/>
    </location>
</feature>
<dbReference type="FunFam" id="2.30.29.30:FF:000035">
    <property type="entry name" value="Disabled homolog 2 isoform 1"/>
    <property type="match status" value="1"/>
</dbReference>
<feature type="compositionally biased region" description="Low complexity" evidence="6">
    <location>
        <begin position="429"/>
        <end position="440"/>
    </location>
</feature>
<dbReference type="InterPro" id="IPR048561">
    <property type="entry name" value="Dab_PTB"/>
</dbReference>
<accession>A0A8T0A6D1</accession>
<dbReference type="CDD" id="cd01215">
    <property type="entry name" value="PTB_Dab"/>
    <property type="match status" value="1"/>
</dbReference>
<evidence type="ECO:0000259" key="7">
    <source>
        <dbReference type="PROSITE" id="PS01179"/>
    </source>
</evidence>
<gene>
    <name evidence="8" type="ORF">HF521_014659</name>
</gene>
<comment type="subcellular location">
    <subcellularLocation>
        <location evidence="1">Cytoplasm</location>
    </subcellularLocation>
</comment>
<keyword evidence="3" id="KW-0963">Cytoplasm</keyword>
<feature type="compositionally biased region" description="Polar residues" evidence="6">
    <location>
        <begin position="528"/>
        <end position="566"/>
    </location>
</feature>
<dbReference type="PANTHER" id="PTHR47695">
    <property type="entry name" value="PID DOMAIN-CONTAINING PROTEIN"/>
    <property type="match status" value="1"/>
</dbReference>
<comment type="caution">
    <text evidence="8">The sequence shown here is derived from an EMBL/GenBank/DDBJ whole genome shotgun (WGS) entry which is preliminary data.</text>
</comment>
<dbReference type="InterPro" id="IPR006020">
    <property type="entry name" value="PTB/PI_dom"/>
</dbReference>
<dbReference type="Proteomes" id="UP000606274">
    <property type="component" value="Unassembled WGS sequence"/>
</dbReference>
<feature type="domain" description="PID" evidence="7">
    <location>
        <begin position="45"/>
        <end position="195"/>
    </location>
</feature>
<keyword evidence="9" id="KW-1185">Reference proteome</keyword>
<dbReference type="GO" id="GO:0045807">
    <property type="term" value="P:positive regulation of endocytosis"/>
    <property type="evidence" value="ECO:0007669"/>
    <property type="project" value="TreeGrafter"/>
</dbReference>
<proteinExistence type="predicted"/>
<dbReference type="GO" id="GO:0035615">
    <property type="term" value="F:clathrin adaptor activity"/>
    <property type="evidence" value="ECO:0007669"/>
    <property type="project" value="TreeGrafter"/>
</dbReference>
<evidence type="ECO:0000313" key="8">
    <source>
        <dbReference type="EMBL" id="KAF7687431.1"/>
    </source>
</evidence>
<dbReference type="GO" id="GO:0090090">
    <property type="term" value="P:negative regulation of canonical Wnt signaling pathway"/>
    <property type="evidence" value="ECO:0007669"/>
    <property type="project" value="TreeGrafter"/>
</dbReference>
<evidence type="ECO:0000256" key="6">
    <source>
        <dbReference type="SAM" id="MobiDB-lite"/>
    </source>
</evidence>
<dbReference type="Gene3D" id="2.30.29.30">
    <property type="entry name" value="Pleckstrin-homology domain (PH domain)/Phosphotyrosine-binding domain (PTB)"/>
    <property type="match status" value="1"/>
</dbReference>
<feature type="region of interest" description="Disordered" evidence="6">
    <location>
        <begin position="177"/>
        <end position="197"/>
    </location>
</feature>
<dbReference type="PROSITE" id="PS01179">
    <property type="entry name" value="PID"/>
    <property type="match status" value="1"/>
</dbReference>
<feature type="compositionally biased region" description="Low complexity" evidence="6">
    <location>
        <begin position="567"/>
        <end position="579"/>
    </location>
</feature>
<dbReference type="AlphaFoldDB" id="A0A8T0A6D1"/>
<keyword evidence="4" id="KW-0597">Phosphoprotein</keyword>
<dbReference type="GO" id="GO:0005737">
    <property type="term" value="C:cytoplasm"/>
    <property type="evidence" value="ECO:0007669"/>
    <property type="project" value="UniProtKB-SubCell"/>
</dbReference>
<dbReference type="GO" id="GO:0005905">
    <property type="term" value="C:clathrin-coated pit"/>
    <property type="evidence" value="ECO:0007669"/>
    <property type="project" value="TreeGrafter"/>
</dbReference>
<evidence type="ECO:0000313" key="9">
    <source>
        <dbReference type="Proteomes" id="UP000606274"/>
    </source>
</evidence>
<feature type="region of interest" description="Disordered" evidence="6">
    <location>
        <begin position="254"/>
        <end position="318"/>
    </location>
</feature>
<name>A0A8T0A6D1_SILME</name>
<feature type="compositionally biased region" description="Basic and acidic residues" evidence="6">
    <location>
        <begin position="177"/>
        <end position="187"/>
    </location>
</feature>
<dbReference type="InterPro" id="IPR048559">
    <property type="entry name" value="DAB1/2_SBM"/>
</dbReference>
<dbReference type="GO" id="GO:0038024">
    <property type="term" value="F:cargo receptor activity"/>
    <property type="evidence" value="ECO:0007669"/>
    <property type="project" value="TreeGrafter"/>
</dbReference>
<dbReference type="SUPFAM" id="SSF50729">
    <property type="entry name" value="PH domain-like"/>
    <property type="match status" value="1"/>
</dbReference>
<dbReference type="Pfam" id="PF21792">
    <property type="entry name" value="DAB2_SBM"/>
    <property type="match status" value="1"/>
</dbReference>
<evidence type="ECO:0000256" key="3">
    <source>
        <dbReference type="ARBA" id="ARBA00022490"/>
    </source>
</evidence>
<feature type="compositionally biased region" description="Polar residues" evidence="6">
    <location>
        <begin position="288"/>
        <end position="305"/>
    </location>
</feature>
<dbReference type="SMART" id="SM00462">
    <property type="entry name" value="PTB"/>
    <property type="match status" value="1"/>
</dbReference>
<evidence type="ECO:0000256" key="4">
    <source>
        <dbReference type="ARBA" id="ARBA00022553"/>
    </source>
</evidence>
<dbReference type="EMBL" id="JABFDY010000027">
    <property type="protein sequence ID" value="KAF7687431.1"/>
    <property type="molecule type" value="Genomic_DNA"/>
</dbReference>
<keyword evidence="5" id="KW-0221">Differentiation</keyword>
<keyword evidence="2" id="KW-0217">Developmental protein</keyword>
<feature type="compositionally biased region" description="Pro residues" evidence="6">
    <location>
        <begin position="580"/>
        <end position="589"/>
    </location>
</feature>